<dbReference type="Pfam" id="PF25967">
    <property type="entry name" value="RND-MFP_C"/>
    <property type="match status" value="1"/>
</dbReference>
<dbReference type="EMBL" id="CP001392">
    <property type="protein sequence ID" value="ACM33762.1"/>
    <property type="molecule type" value="Genomic_DNA"/>
</dbReference>
<dbReference type="Proteomes" id="UP000000450">
    <property type="component" value="Chromosome"/>
</dbReference>
<evidence type="ECO:0000259" key="5">
    <source>
        <dbReference type="Pfam" id="PF25917"/>
    </source>
</evidence>
<dbReference type="PANTHER" id="PTHR30158:SF3">
    <property type="entry name" value="MULTIDRUG EFFLUX PUMP SUBUNIT ACRA-RELATED"/>
    <property type="match status" value="1"/>
</dbReference>
<dbReference type="InterPro" id="IPR058626">
    <property type="entry name" value="MdtA-like_b-barrel"/>
</dbReference>
<name>A0A9J9UBP2_ACIET</name>
<evidence type="ECO:0000313" key="9">
    <source>
        <dbReference type="Proteomes" id="UP000000450"/>
    </source>
</evidence>
<gene>
    <name evidence="8" type="ordered locus">Dtpsy_2325</name>
</gene>
<evidence type="ECO:0000313" key="8">
    <source>
        <dbReference type="EMBL" id="ACM33762.1"/>
    </source>
</evidence>
<evidence type="ECO:0000259" key="7">
    <source>
        <dbReference type="Pfam" id="PF25967"/>
    </source>
</evidence>
<feature type="region of interest" description="Disordered" evidence="3">
    <location>
        <begin position="415"/>
        <end position="446"/>
    </location>
</feature>
<accession>A0A9J9UBP2</accession>
<feature type="domain" description="Multidrug resistance protein MdtA-like C-terminal permuted SH3" evidence="7">
    <location>
        <begin position="335"/>
        <end position="397"/>
    </location>
</feature>
<feature type="compositionally biased region" description="Low complexity" evidence="3">
    <location>
        <begin position="417"/>
        <end position="432"/>
    </location>
</feature>
<dbReference type="Pfam" id="PF25944">
    <property type="entry name" value="Beta-barrel_RND"/>
    <property type="match status" value="1"/>
</dbReference>
<dbReference type="InterPro" id="IPR058627">
    <property type="entry name" value="MdtA-like_C"/>
</dbReference>
<dbReference type="Pfam" id="PF25876">
    <property type="entry name" value="HH_MFP_RND"/>
    <property type="match status" value="1"/>
</dbReference>
<proteinExistence type="inferred from homology"/>
<dbReference type="Gene3D" id="1.10.287.470">
    <property type="entry name" value="Helix hairpin bin"/>
    <property type="match status" value="1"/>
</dbReference>
<evidence type="ECO:0000259" key="4">
    <source>
        <dbReference type="Pfam" id="PF25876"/>
    </source>
</evidence>
<dbReference type="SUPFAM" id="SSF111369">
    <property type="entry name" value="HlyD-like secretion proteins"/>
    <property type="match status" value="1"/>
</dbReference>
<dbReference type="InterPro" id="IPR006143">
    <property type="entry name" value="RND_pump_MFP"/>
</dbReference>
<dbReference type="AlphaFoldDB" id="A0A9J9UBP2"/>
<evidence type="ECO:0000256" key="2">
    <source>
        <dbReference type="ARBA" id="ARBA00009477"/>
    </source>
</evidence>
<reference evidence="8 9" key="1">
    <citation type="journal article" date="2010" name="J. Bacteriol.">
        <title>Completed genome sequence of the anaerobic iron-oxidizing bacterium Acidovorax ebreus strain TPSY.</title>
        <authorList>
            <person name="Byrne-Bailey K.G."/>
            <person name="Weber K.A."/>
            <person name="Chair A.H."/>
            <person name="Bose S."/>
            <person name="Knox T."/>
            <person name="Spanbauer T.L."/>
            <person name="Chertkov O."/>
            <person name="Coates J.D."/>
        </authorList>
    </citation>
    <scope>NUCLEOTIDE SEQUENCE [LARGE SCALE GENOMIC DNA]</scope>
    <source>
        <strain evidence="8 9">TPSY</strain>
    </source>
</reference>
<evidence type="ECO:0000259" key="6">
    <source>
        <dbReference type="Pfam" id="PF25944"/>
    </source>
</evidence>
<protein>
    <submittedName>
        <fullName evidence="8">Efflux transporter, RND family, MFP subunit</fullName>
    </submittedName>
</protein>
<dbReference type="FunFam" id="2.40.420.20:FF:000001">
    <property type="entry name" value="Efflux RND transporter periplasmic adaptor subunit"/>
    <property type="match status" value="1"/>
</dbReference>
<dbReference type="NCBIfam" id="TIGR01730">
    <property type="entry name" value="RND_mfp"/>
    <property type="match status" value="1"/>
</dbReference>
<dbReference type="Gene3D" id="2.40.50.100">
    <property type="match status" value="1"/>
</dbReference>
<dbReference type="Pfam" id="PF25917">
    <property type="entry name" value="BSH_RND"/>
    <property type="match status" value="1"/>
</dbReference>
<feature type="domain" description="Multidrug resistance protein MdtA-like alpha-helical hairpin" evidence="4">
    <location>
        <begin position="135"/>
        <end position="204"/>
    </location>
</feature>
<organism evidence="8 9">
    <name type="scientific">Acidovorax ebreus (strain TPSY)</name>
    <name type="common">Diaphorobacter sp. (strain TPSY)</name>
    <dbReference type="NCBI Taxonomy" id="535289"/>
    <lineage>
        <taxon>Bacteria</taxon>
        <taxon>Pseudomonadati</taxon>
        <taxon>Pseudomonadota</taxon>
        <taxon>Betaproteobacteria</taxon>
        <taxon>Burkholderiales</taxon>
        <taxon>Comamonadaceae</taxon>
        <taxon>Diaphorobacter</taxon>
    </lineage>
</organism>
<feature type="region of interest" description="Disordered" evidence="3">
    <location>
        <begin position="1"/>
        <end position="26"/>
    </location>
</feature>
<dbReference type="InterPro" id="IPR058624">
    <property type="entry name" value="MdtA-like_HH"/>
</dbReference>
<comment type="similarity">
    <text evidence="2">Belongs to the membrane fusion protein (MFP) (TC 8.A.1) family.</text>
</comment>
<dbReference type="Gene3D" id="2.40.420.20">
    <property type="match status" value="1"/>
</dbReference>
<dbReference type="RefSeq" id="WP_015913730.1">
    <property type="nucleotide sequence ID" value="NC_011992.1"/>
</dbReference>
<dbReference type="Gene3D" id="2.40.30.170">
    <property type="match status" value="1"/>
</dbReference>
<sequence length="446" mass="47052">MIHATTPAPIERPARAPRLSASPAFSPSCTTAARHGALALRLAGLALALGLAACGGKDAPATEPQGPAAVGVVTLQTRAQQLDATLPGRTRAYLTAEVRPQVSGIVQQRLFTEGALVRKGQPLYQIDDRPLRATEASAEATLARAEATARTQEANARRNAELVKIDAISRQAYDESQAAAAQARADVGVARANLETARINLRYSRIEAPIAGRISLSSVTPGALVTANQANALTTIVQMDPMYVDFTQSSTELVQLKRDWEAGRYQKVDGNQMRVRIRLDDGSDYPHEGRLQFAGVIVNDTTGTVTLRAVVPNPDGVLMPGMYVQALLPTGLASDALLIPQQSVNRDLTGRASVLVVNADNVVEKRPVELARALGNRWLVDSGLQPGERLVVDGFQRIKPGDKVAPQVVDLNTKKGPAAAAPAPAASAPPAAGQSVDITARPGASR</sequence>
<dbReference type="PANTHER" id="PTHR30158">
    <property type="entry name" value="ACRA/E-RELATED COMPONENT OF DRUG EFFLUX TRANSPORTER"/>
    <property type="match status" value="1"/>
</dbReference>
<feature type="domain" description="Multidrug resistance protein MdtA-like barrel-sandwich hybrid" evidence="5">
    <location>
        <begin position="95"/>
        <end position="236"/>
    </location>
</feature>
<keyword evidence="9" id="KW-1185">Reference proteome</keyword>
<evidence type="ECO:0000256" key="3">
    <source>
        <dbReference type="SAM" id="MobiDB-lite"/>
    </source>
</evidence>
<dbReference type="GO" id="GO:0022857">
    <property type="term" value="F:transmembrane transporter activity"/>
    <property type="evidence" value="ECO:0007669"/>
    <property type="project" value="InterPro"/>
</dbReference>
<evidence type="ECO:0000256" key="1">
    <source>
        <dbReference type="ARBA" id="ARBA00004196"/>
    </source>
</evidence>
<dbReference type="InterPro" id="IPR058625">
    <property type="entry name" value="MdtA-like_BSH"/>
</dbReference>
<feature type="domain" description="Multidrug resistance protein MdtA-like beta-barrel" evidence="6">
    <location>
        <begin position="241"/>
        <end position="328"/>
    </location>
</feature>
<comment type="subcellular location">
    <subcellularLocation>
        <location evidence="1">Cell envelope</location>
    </subcellularLocation>
</comment>
<dbReference type="GO" id="GO:0046677">
    <property type="term" value="P:response to antibiotic"/>
    <property type="evidence" value="ECO:0007669"/>
    <property type="project" value="TreeGrafter"/>
</dbReference>
<dbReference type="KEGG" id="dia:Dtpsy_2325"/>
<dbReference type="GO" id="GO:0005886">
    <property type="term" value="C:plasma membrane"/>
    <property type="evidence" value="ECO:0007669"/>
    <property type="project" value="UniProtKB-SubCell"/>
</dbReference>